<name>A0A6A5X543_9PLEO</name>
<keyword evidence="3" id="KW-1185">Reference proteome</keyword>
<dbReference type="EMBL" id="ML977556">
    <property type="protein sequence ID" value="KAF2008083.1"/>
    <property type="molecule type" value="Genomic_DNA"/>
</dbReference>
<reference evidence="2" key="1">
    <citation type="journal article" date="2020" name="Stud. Mycol.">
        <title>101 Dothideomycetes genomes: a test case for predicting lifestyles and emergence of pathogens.</title>
        <authorList>
            <person name="Haridas S."/>
            <person name="Albert R."/>
            <person name="Binder M."/>
            <person name="Bloem J."/>
            <person name="Labutti K."/>
            <person name="Salamov A."/>
            <person name="Andreopoulos B."/>
            <person name="Baker S."/>
            <person name="Barry K."/>
            <person name="Bills G."/>
            <person name="Bluhm B."/>
            <person name="Cannon C."/>
            <person name="Castanera R."/>
            <person name="Culley D."/>
            <person name="Daum C."/>
            <person name="Ezra D."/>
            <person name="Gonzalez J."/>
            <person name="Henrissat B."/>
            <person name="Kuo A."/>
            <person name="Liang C."/>
            <person name="Lipzen A."/>
            <person name="Lutzoni F."/>
            <person name="Magnuson J."/>
            <person name="Mondo S."/>
            <person name="Nolan M."/>
            <person name="Ohm R."/>
            <person name="Pangilinan J."/>
            <person name="Park H.-J."/>
            <person name="Ramirez L."/>
            <person name="Alfaro M."/>
            <person name="Sun H."/>
            <person name="Tritt A."/>
            <person name="Yoshinaga Y."/>
            <person name="Zwiers L.-H."/>
            <person name="Turgeon B."/>
            <person name="Goodwin S."/>
            <person name="Spatafora J."/>
            <person name="Crous P."/>
            <person name="Grigoriev I."/>
        </authorList>
    </citation>
    <scope>NUCLEOTIDE SEQUENCE</scope>
    <source>
        <strain evidence="2">CBS 123094</strain>
    </source>
</reference>
<dbReference type="AlphaFoldDB" id="A0A6A5X543"/>
<feature type="transmembrane region" description="Helical" evidence="1">
    <location>
        <begin position="157"/>
        <end position="181"/>
    </location>
</feature>
<evidence type="ECO:0000256" key="1">
    <source>
        <dbReference type="SAM" id="Phobius"/>
    </source>
</evidence>
<proteinExistence type="predicted"/>
<evidence type="ECO:0000313" key="3">
    <source>
        <dbReference type="Proteomes" id="UP000799779"/>
    </source>
</evidence>
<keyword evidence="1" id="KW-0472">Membrane</keyword>
<keyword evidence="1" id="KW-1133">Transmembrane helix</keyword>
<gene>
    <name evidence="2" type="ORF">P154DRAFT_614470</name>
</gene>
<feature type="transmembrane region" description="Helical" evidence="1">
    <location>
        <begin position="101"/>
        <end position="123"/>
    </location>
</feature>
<organism evidence="2 3">
    <name type="scientific">Amniculicola lignicola CBS 123094</name>
    <dbReference type="NCBI Taxonomy" id="1392246"/>
    <lineage>
        <taxon>Eukaryota</taxon>
        <taxon>Fungi</taxon>
        <taxon>Dikarya</taxon>
        <taxon>Ascomycota</taxon>
        <taxon>Pezizomycotina</taxon>
        <taxon>Dothideomycetes</taxon>
        <taxon>Pleosporomycetidae</taxon>
        <taxon>Pleosporales</taxon>
        <taxon>Amniculicolaceae</taxon>
        <taxon>Amniculicola</taxon>
    </lineage>
</organism>
<keyword evidence="1" id="KW-0812">Transmembrane</keyword>
<protein>
    <submittedName>
        <fullName evidence="2">Uncharacterized protein</fullName>
    </submittedName>
</protein>
<accession>A0A6A5X543</accession>
<feature type="transmembrane region" description="Helical" evidence="1">
    <location>
        <begin position="15"/>
        <end position="39"/>
    </location>
</feature>
<dbReference type="OrthoDB" id="10628220at2759"/>
<sequence>MDINDLLLQAPSQTFLINAFSLLLLALGITTPTLSALTLSDLSKHLDPNTPIFVTTPACQGPSCPSTQRDHCQDGAGKEIGGRPGEQVCWVTVDARIRLGVTVAIIVAAGVGIVMAGMGVWGWRRVGGRTTVRTKASVNAKGGLGEREANIAAAKKLALILMVLSVCHLVGQVALLVYSFVVEYQRANRHFSFDESFSDNAVFRGPYTTEGWMCGLKKYNERMEEGSQSQSGGLAWTERGCLMAKAARWGLVPMTVCALVLMLAGVWRYGRLRQGSGMEKEERELRGIGSSSRL</sequence>
<evidence type="ECO:0000313" key="2">
    <source>
        <dbReference type="EMBL" id="KAF2008083.1"/>
    </source>
</evidence>
<feature type="transmembrane region" description="Helical" evidence="1">
    <location>
        <begin position="249"/>
        <end position="270"/>
    </location>
</feature>
<dbReference type="Proteomes" id="UP000799779">
    <property type="component" value="Unassembled WGS sequence"/>
</dbReference>